<dbReference type="Pfam" id="PF14580">
    <property type="entry name" value="LRR_9"/>
    <property type="match status" value="1"/>
</dbReference>
<protein>
    <recommendedName>
        <fullName evidence="8">Leucine-rich repeat and WD repeat-containing protein 1</fullName>
    </recommendedName>
</protein>
<evidence type="ECO:0000256" key="3">
    <source>
        <dbReference type="PROSITE-ProRule" id="PRU00221"/>
    </source>
</evidence>
<feature type="compositionally biased region" description="Low complexity" evidence="5">
    <location>
        <begin position="896"/>
        <end position="907"/>
    </location>
</feature>
<dbReference type="PANTHER" id="PTHR18849">
    <property type="entry name" value="LEUCINE RICH REPEAT PROTEIN"/>
    <property type="match status" value="1"/>
</dbReference>
<feature type="compositionally biased region" description="Basic and acidic residues" evidence="5">
    <location>
        <begin position="857"/>
        <end position="874"/>
    </location>
</feature>
<feature type="compositionally biased region" description="Polar residues" evidence="5">
    <location>
        <begin position="877"/>
        <end position="889"/>
    </location>
</feature>
<feature type="repeat" description="WD" evidence="3">
    <location>
        <begin position="499"/>
        <end position="529"/>
    </location>
</feature>
<dbReference type="PROSITE" id="PS51450">
    <property type="entry name" value="LRR"/>
    <property type="match status" value="1"/>
</dbReference>
<accession>A0AB34K6S8</accession>
<evidence type="ECO:0000313" key="7">
    <source>
        <dbReference type="Proteomes" id="UP001515480"/>
    </source>
</evidence>
<feature type="region of interest" description="Disordered" evidence="5">
    <location>
        <begin position="268"/>
        <end position="291"/>
    </location>
</feature>
<dbReference type="PROSITE" id="PS50294">
    <property type="entry name" value="WD_REPEATS_REGION"/>
    <property type="match status" value="1"/>
</dbReference>
<dbReference type="InterPro" id="IPR015943">
    <property type="entry name" value="WD40/YVTN_repeat-like_dom_sf"/>
</dbReference>
<evidence type="ECO:0000313" key="6">
    <source>
        <dbReference type="EMBL" id="KAL1529579.1"/>
    </source>
</evidence>
<evidence type="ECO:0000256" key="1">
    <source>
        <dbReference type="ARBA" id="ARBA00022614"/>
    </source>
</evidence>
<proteinExistence type="predicted"/>
<feature type="region of interest" description="Disordered" evidence="5">
    <location>
        <begin position="141"/>
        <end position="169"/>
    </location>
</feature>
<organism evidence="6 7">
    <name type="scientific">Prymnesium parvum</name>
    <name type="common">Toxic golden alga</name>
    <dbReference type="NCBI Taxonomy" id="97485"/>
    <lineage>
        <taxon>Eukaryota</taxon>
        <taxon>Haptista</taxon>
        <taxon>Haptophyta</taxon>
        <taxon>Prymnesiophyceae</taxon>
        <taxon>Prymnesiales</taxon>
        <taxon>Prymnesiaceae</taxon>
        <taxon>Prymnesium</taxon>
    </lineage>
</organism>
<feature type="compositionally biased region" description="Low complexity" evidence="5">
    <location>
        <begin position="143"/>
        <end position="152"/>
    </location>
</feature>
<dbReference type="SUPFAM" id="SSF50978">
    <property type="entry name" value="WD40 repeat-like"/>
    <property type="match status" value="1"/>
</dbReference>
<comment type="caution">
    <text evidence="6">The sequence shown here is derived from an EMBL/GenBank/DDBJ whole genome shotgun (WGS) entry which is preliminary data.</text>
</comment>
<dbReference type="EMBL" id="JBGBPQ010000001">
    <property type="protein sequence ID" value="KAL1529579.1"/>
    <property type="molecule type" value="Genomic_DNA"/>
</dbReference>
<evidence type="ECO:0008006" key="8">
    <source>
        <dbReference type="Google" id="ProtNLM"/>
    </source>
</evidence>
<keyword evidence="7" id="KW-1185">Reference proteome</keyword>
<dbReference type="SMART" id="SM00320">
    <property type="entry name" value="WD40"/>
    <property type="match status" value="3"/>
</dbReference>
<evidence type="ECO:0000256" key="4">
    <source>
        <dbReference type="SAM" id="Coils"/>
    </source>
</evidence>
<keyword evidence="4" id="KW-0175">Coiled coil</keyword>
<gene>
    <name evidence="6" type="ORF">AB1Y20_000522</name>
</gene>
<dbReference type="Gene3D" id="3.80.10.10">
    <property type="entry name" value="Ribonuclease Inhibitor"/>
    <property type="match status" value="1"/>
</dbReference>
<feature type="coiled-coil region" evidence="4">
    <location>
        <begin position="694"/>
        <end position="803"/>
    </location>
</feature>
<evidence type="ECO:0000256" key="5">
    <source>
        <dbReference type="SAM" id="MobiDB-lite"/>
    </source>
</evidence>
<dbReference type="InterPro" id="IPR032675">
    <property type="entry name" value="LRR_dom_sf"/>
</dbReference>
<reference evidence="6 7" key="1">
    <citation type="journal article" date="2024" name="Science">
        <title>Giant polyketide synthase enzymes in the biosynthesis of giant marine polyether toxins.</title>
        <authorList>
            <person name="Fallon T.R."/>
            <person name="Shende V.V."/>
            <person name="Wierzbicki I.H."/>
            <person name="Pendleton A.L."/>
            <person name="Watervoot N.F."/>
            <person name="Auber R.P."/>
            <person name="Gonzalez D.J."/>
            <person name="Wisecaver J.H."/>
            <person name="Moore B.S."/>
        </authorList>
    </citation>
    <scope>NUCLEOTIDE SEQUENCE [LARGE SCALE GENOMIC DNA]</scope>
    <source>
        <strain evidence="6 7">12B1</strain>
    </source>
</reference>
<feature type="compositionally biased region" description="Acidic residues" evidence="5">
    <location>
        <begin position="239"/>
        <end position="251"/>
    </location>
</feature>
<evidence type="ECO:0000256" key="2">
    <source>
        <dbReference type="ARBA" id="ARBA00022737"/>
    </source>
</evidence>
<dbReference type="PROSITE" id="PS50082">
    <property type="entry name" value="WD_REPEATS_2"/>
    <property type="match status" value="1"/>
</dbReference>
<dbReference type="Pfam" id="PF00400">
    <property type="entry name" value="WD40"/>
    <property type="match status" value="2"/>
</dbReference>
<dbReference type="SUPFAM" id="SSF52058">
    <property type="entry name" value="L domain-like"/>
    <property type="match status" value="1"/>
</dbReference>
<feature type="region of interest" description="Disordered" evidence="5">
    <location>
        <begin position="319"/>
        <end position="365"/>
    </location>
</feature>
<feature type="region of interest" description="Disordered" evidence="5">
    <location>
        <begin position="216"/>
        <end position="251"/>
    </location>
</feature>
<keyword evidence="2" id="KW-0677">Repeat</keyword>
<dbReference type="AlphaFoldDB" id="A0AB34K6S8"/>
<dbReference type="InterPro" id="IPR036322">
    <property type="entry name" value="WD40_repeat_dom_sf"/>
</dbReference>
<dbReference type="InterPro" id="IPR001680">
    <property type="entry name" value="WD40_rpt"/>
</dbReference>
<keyword evidence="1" id="KW-0433">Leucine-rich repeat</keyword>
<dbReference type="Proteomes" id="UP001515480">
    <property type="component" value="Unassembled WGS sequence"/>
</dbReference>
<name>A0AB34K6S8_PRYPA</name>
<sequence>MPLNEDDPAAPPHPDDAGVLTERTVLERTHASSLDCVKRLSLYGMALADVSIIRRLTQCEIISLVGNRVTTLLPFAACTRLSELFLRRNEIADFAELRHLAGLRLLHTLWLCDNPIAERPSYREAVCAALPQLQLLDDKPAARGRPQAAGAGDEARGEEGDGAEAAGGVELEQEAAVGVCADDAMEERWDLDEPRASEPFDVIEELVADGGEGVAAEGRCGEARGDEEAASEPASVVSSEEEAEGCGEEEADEPLAGFLAGTAGAALIRSRPPQSGGGAAEPPRPLGGAAGGDSLLDEYLCRMWEVEGGRVDAALPAEAARGGEKARKPPAGAASGARQRRRKPSGGGAPPAARRREGGGRRAAGASGAFGAAVRCAVRVGGAVWAAERDGCVVVRDGQTAAVVERIMVGLHHLVWCLAPVGKCVWCGSETGPILMYDAKSYALRGEARGHSKGVHCMAAATTCKASGEGASLPEFVCSGGADWRLNMWSAEGKFKKQFSGHTGAVRCVVVLGMEIWSGSDDGTVRVWDAAYGLFNLSSEPCRNVLSGHRGSVLALLPYMGAILSSGADGAVRSWNAGGAHEALLHVDLSCGPIGQLVPMGRSVWVAAQDGSVLHLDGTTLQVSGSRPKVHAGYVSGLCTLSARTTRQCWSYSLADETVRMWKVEEIETQRATEVGAAIYAQLAAAEGQLAAMVGERREERQRWEAERAALDEEEARLRAELEQSHAAQCGLMEELAANMRLQEEDMAEAERLRRRLTEEEAVVGALQQAREEDAAALGAARREAAEARAAAEASEARACEAEAALAALTAERDAERQRTDARLEAARAVACRAIASRVRERLRSTRRGRTTEWSAEEEHKRVRDGAVTRHDFETFGLSSTVDGSGSRSNDGEMPETSGTESLESTSAVAVAQFID</sequence>
<keyword evidence="3" id="KW-0853">WD repeat</keyword>
<feature type="region of interest" description="Disordered" evidence="5">
    <location>
        <begin position="846"/>
        <end position="908"/>
    </location>
</feature>
<dbReference type="Gene3D" id="2.130.10.10">
    <property type="entry name" value="YVTN repeat-like/Quinoprotein amine dehydrogenase"/>
    <property type="match status" value="1"/>
</dbReference>
<dbReference type="InterPro" id="IPR001611">
    <property type="entry name" value="Leu-rich_rpt"/>
</dbReference>
<dbReference type="PANTHER" id="PTHR18849:SF0">
    <property type="entry name" value="CILIA- AND FLAGELLA-ASSOCIATED PROTEIN 410-RELATED"/>
    <property type="match status" value="1"/>
</dbReference>